<dbReference type="PANTHER" id="PTHR30532">
    <property type="entry name" value="IRON III DICITRATE-BINDING PERIPLASMIC PROTEIN"/>
    <property type="match status" value="1"/>
</dbReference>
<keyword evidence="4 5" id="KW-0732">Signal</keyword>
<reference evidence="8 10" key="2">
    <citation type="submission" date="2016-06" db="EMBL/GenBank/DDBJ databases">
        <title>Genome sequence of Oerskovia enterophila DSM 43852.</title>
        <authorList>
            <person name="Poehlein A."/>
            <person name="Jag V."/>
            <person name="Bengelsdorf F.R."/>
            <person name="Daniel R."/>
            <person name="Duerre P."/>
        </authorList>
    </citation>
    <scope>NUCLEOTIDE SEQUENCE [LARGE SCALE GENOMIC DNA]</scope>
    <source>
        <strain evidence="8 10">DSM 43852</strain>
    </source>
</reference>
<dbReference type="GO" id="GO:0030288">
    <property type="term" value="C:outer membrane-bounded periplasmic space"/>
    <property type="evidence" value="ECO:0007669"/>
    <property type="project" value="TreeGrafter"/>
</dbReference>
<dbReference type="PROSITE" id="PS50983">
    <property type="entry name" value="FE_B12_PBP"/>
    <property type="match status" value="1"/>
</dbReference>
<evidence type="ECO:0000256" key="5">
    <source>
        <dbReference type="SAM" id="SignalP"/>
    </source>
</evidence>
<dbReference type="InterPro" id="IPR051313">
    <property type="entry name" value="Bact_iron-sidero_bind"/>
</dbReference>
<dbReference type="InterPro" id="IPR002491">
    <property type="entry name" value="ABC_transptr_periplasmic_BD"/>
</dbReference>
<proteinExistence type="inferred from homology"/>
<feature type="chain" id="PRO_5007844956" evidence="5">
    <location>
        <begin position="22"/>
        <end position="339"/>
    </location>
</feature>
<comment type="caution">
    <text evidence="7">The sequence shown here is derived from an EMBL/GenBank/DDBJ whole genome shotgun (WGS) entry which is preliminary data.</text>
</comment>
<dbReference type="RefSeq" id="WP_068624984.1">
    <property type="nucleotide sequence ID" value="NZ_LRIE01000085.1"/>
</dbReference>
<comment type="similarity">
    <text evidence="2">Belongs to the bacterial solute-binding protein 8 family.</text>
</comment>
<dbReference type="EMBL" id="LRIE01000085">
    <property type="protein sequence ID" value="KZM33650.1"/>
    <property type="molecule type" value="Genomic_DNA"/>
</dbReference>
<evidence type="ECO:0000313" key="10">
    <source>
        <dbReference type="Proteomes" id="UP000093412"/>
    </source>
</evidence>
<gene>
    <name evidence="7" type="primary">fepB_2</name>
    <name evidence="8" type="ORF">OERS_10610</name>
    <name evidence="7" type="ORF">OJAG_39700</name>
</gene>
<dbReference type="Proteomes" id="UP000076447">
    <property type="component" value="Unassembled WGS sequence"/>
</dbReference>
<dbReference type="PROSITE" id="PS51257">
    <property type="entry name" value="PROKAR_LIPOPROTEIN"/>
    <property type="match status" value="1"/>
</dbReference>
<dbReference type="PANTHER" id="PTHR30532:SF24">
    <property type="entry name" value="FERRIC ENTEROBACTIN-BINDING PERIPLASMIC PROTEIN FEPB"/>
    <property type="match status" value="1"/>
</dbReference>
<evidence type="ECO:0000256" key="1">
    <source>
        <dbReference type="ARBA" id="ARBA00004196"/>
    </source>
</evidence>
<feature type="domain" description="Fe/B12 periplasmic-binding" evidence="6">
    <location>
        <begin position="62"/>
        <end position="338"/>
    </location>
</feature>
<dbReference type="EMBL" id="MAQA01000008">
    <property type="protein sequence ID" value="OCI32265.1"/>
    <property type="molecule type" value="Genomic_DNA"/>
</dbReference>
<evidence type="ECO:0000313" key="7">
    <source>
        <dbReference type="EMBL" id="KZM33650.1"/>
    </source>
</evidence>
<organism evidence="7 9">
    <name type="scientific">Oerskovia enterophila</name>
    <dbReference type="NCBI Taxonomy" id="43678"/>
    <lineage>
        <taxon>Bacteria</taxon>
        <taxon>Bacillati</taxon>
        <taxon>Actinomycetota</taxon>
        <taxon>Actinomycetes</taxon>
        <taxon>Micrococcales</taxon>
        <taxon>Cellulomonadaceae</taxon>
        <taxon>Oerskovia</taxon>
    </lineage>
</organism>
<feature type="signal peptide" evidence="5">
    <location>
        <begin position="1"/>
        <end position="21"/>
    </location>
</feature>
<comment type="subcellular location">
    <subcellularLocation>
        <location evidence="1">Cell envelope</location>
    </subcellularLocation>
</comment>
<keyword evidence="10" id="KW-1185">Reference proteome</keyword>
<accession>A0A163PYZ0</accession>
<dbReference type="Gene3D" id="3.40.50.1980">
    <property type="entry name" value="Nitrogenase molybdenum iron protein domain"/>
    <property type="match status" value="2"/>
</dbReference>
<dbReference type="AlphaFoldDB" id="A0A163PYZ0"/>
<reference evidence="7 9" key="1">
    <citation type="submission" date="2016-01" db="EMBL/GenBank/DDBJ databases">
        <title>Genome sequence of Oerskovia enterophila VJag, an agar and cellulose degrading bacterium.</title>
        <authorList>
            <person name="Poehlein A."/>
            <person name="Jag V."/>
            <person name="Bengelsdorf F."/>
            <person name="Duerre P."/>
            <person name="Daniel R."/>
        </authorList>
    </citation>
    <scope>NUCLEOTIDE SEQUENCE [LARGE SCALE GENOMIC DNA]</scope>
    <source>
        <strain evidence="7 9">VJag</strain>
    </source>
</reference>
<dbReference type="PATRIC" id="fig|43678.3.peg.4146"/>
<keyword evidence="3" id="KW-0813">Transport</keyword>
<dbReference type="Pfam" id="PF01497">
    <property type="entry name" value="Peripla_BP_2"/>
    <property type="match status" value="1"/>
</dbReference>
<dbReference type="GO" id="GO:1901678">
    <property type="term" value="P:iron coordination entity transport"/>
    <property type="evidence" value="ECO:0007669"/>
    <property type="project" value="UniProtKB-ARBA"/>
</dbReference>
<protein>
    <submittedName>
        <fullName evidence="7">Ferrienterobactin-binding periplasmic protein</fullName>
    </submittedName>
</protein>
<dbReference type="Proteomes" id="UP000093412">
    <property type="component" value="Unassembled WGS sequence"/>
</dbReference>
<dbReference type="SUPFAM" id="SSF53807">
    <property type="entry name" value="Helical backbone' metal receptor"/>
    <property type="match status" value="1"/>
</dbReference>
<name>A0A163PYZ0_9CELL</name>
<evidence type="ECO:0000256" key="3">
    <source>
        <dbReference type="ARBA" id="ARBA00022448"/>
    </source>
</evidence>
<dbReference type="OrthoDB" id="1846031at2"/>
<evidence type="ECO:0000256" key="2">
    <source>
        <dbReference type="ARBA" id="ARBA00008814"/>
    </source>
</evidence>
<evidence type="ECO:0000313" key="8">
    <source>
        <dbReference type="EMBL" id="OCI32265.1"/>
    </source>
</evidence>
<evidence type="ECO:0000259" key="6">
    <source>
        <dbReference type="PROSITE" id="PS50983"/>
    </source>
</evidence>
<evidence type="ECO:0000256" key="4">
    <source>
        <dbReference type="ARBA" id="ARBA00022729"/>
    </source>
</evidence>
<sequence>MLRLRTPFLALATSAALVALAGCSTTVDEPVGSAGTAAPSDAPDRVVTTDQGDVTIPGDPQRVVVLNSALAGSLFALDVPVHATIPEVPGPGGGDYPESWAKDAEADGTVILPWGEDGFDYEAILAEEPDLIVGGGQGFPAFQATQAYEQLTEIAPTVIVSNTLLTWQDQLSFLAEDVFDAADKEKDLVAAYESRVAEVAAAIELPPTPVAYVVLTSDGTPYSLPETSALPQTLAAVGLEPSPVIADNPGFEAFGTGDSFEISTEQVSQVFTAPTVFTFTFNAPSGDVATLAQNPVYAALPAFASGNAYDLPHWAYRADYVRTMELLDVVEDMFTPAAG</sequence>
<dbReference type="STRING" id="43678.OJAG_39700"/>
<evidence type="ECO:0000313" key="9">
    <source>
        <dbReference type="Proteomes" id="UP000076447"/>
    </source>
</evidence>